<dbReference type="AlphaFoldDB" id="A0A5B6V998"/>
<comment type="caution">
    <text evidence="1">The sequence shown here is derived from an EMBL/GenBank/DDBJ whole genome shotgun (WGS) entry which is preliminary data.</text>
</comment>
<gene>
    <name evidence="1" type="ORF">EPI10_000673</name>
</gene>
<accession>A0A5B6V998</accession>
<dbReference type="EMBL" id="SMMG02000007">
    <property type="protein sequence ID" value="KAA3465516.1"/>
    <property type="molecule type" value="Genomic_DNA"/>
</dbReference>
<keyword evidence="2" id="KW-1185">Reference proteome</keyword>
<dbReference type="OrthoDB" id="998764at2759"/>
<protein>
    <submittedName>
        <fullName evidence="1">Zinc finger and BTB domain-containing protein 11-like</fullName>
    </submittedName>
</protein>
<evidence type="ECO:0000313" key="1">
    <source>
        <dbReference type="EMBL" id="KAA3465516.1"/>
    </source>
</evidence>
<proteinExistence type="predicted"/>
<sequence length="63" mass="7425">MEFQIGNKISLKISSWKKAPRISRKGKFKLDKIHNVFHVYMLRQYRSDPSSVITLINVKFSLT</sequence>
<reference evidence="1" key="1">
    <citation type="submission" date="2019-08" db="EMBL/GenBank/DDBJ databases">
        <authorList>
            <person name="Liu F."/>
        </authorList>
    </citation>
    <scope>NUCLEOTIDE SEQUENCE [LARGE SCALE GENOMIC DNA]</scope>
    <source>
        <strain evidence="1">PA1801</strain>
        <tissue evidence="1">Leaf</tissue>
    </source>
</reference>
<name>A0A5B6V998_9ROSI</name>
<evidence type="ECO:0000313" key="2">
    <source>
        <dbReference type="Proteomes" id="UP000325315"/>
    </source>
</evidence>
<organism evidence="1 2">
    <name type="scientific">Gossypium australe</name>
    <dbReference type="NCBI Taxonomy" id="47621"/>
    <lineage>
        <taxon>Eukaryota</taxon>
        <taxon>Viridiplantae</taxon>
        <taxon>Streptophyta</taxon>
        <taxon>Embryophyta</taxon>
        <taxon>Tracheophyta</taxon>
        <taxon>Spermatophyta</taxon>
        <taxon>Magnoliopsida</taxon>
        <taxon>eudicotyledons</taxon>
        <taxon>Gunneridae</taxon>
        <taxon>Pentapetalae</taxon>
        <taxon>rosids</taxon>
        <taxon>malvids</taxon>
        <taxon>Malvales</taxon>
        <taxon>Malvaceae</taxon>
        <taxon>Malvoideae</taxon>
        <taxon>Gossypium</taxon>
    </lineage>
</organism>
<dbReference type="Proteomes" id="UP000325315">
    <property type="component" value="Unassembled WGS sequence"/>
</dbReference>